<name>A0AAF0QPM3_SOLVR</name>
<organism evidence="2 3">
    <name type="scientific">Solanum verrucosum</name>
    <dbReference type="NCBI Taxonomy" id="315347"/>
    <lineage>
        <taxon>Eukaryota</taxon>
        <taxon>Viridiplantae</taxon>
        <taxon>Streptophyta</taxon>
        <taxon>Embryophyta</taxon>
        <taxon>Tracheophyta</taxon>
        <taxon>Spermatophyta</taxon>
        <taxon>Magnoliopsida</taxon>
        <taxon>eudicotyledons</taxon>
        <taxon>Gunneridae</taxon>
        <taxon>Pentapetalae</taxon>
        <taxon>asterids</taxon>
        <taxon>lamiids</taxon>
        <taxon>Solanales</taxon>
        <taxon>Solanaceae</taxon>
        <taxon>Solanoideae</taxon>
        <taxon>Solaneae</taxon>
        <taxon>Solanum</taxon>
    </lineage>
</organism>
<proteinExistence type="predicted"/>
<gene>
    <name evidence="2" type="ORF">MTR67_018360</name>
</gene>
<feature type="region of interest" description="Disordered" evidence="1">
    <location>
        <begin position="77"/>
        <end position="98"/>
    </location>
</feature>
<feature type="compositionally biased region" description="Polar residues" evidence="1">
    <location>
        <begin position="88"/>
        <end position="98"/>
    </location>
</feature>
<sequence length="98" mass="11203">MDKDRYVPSHDRPCPKELAGLEGSRMEDMFVRIYNKVEWPDKVLKDLKNDFSTLSQTVTSHLVPIKHPETQLGEIATQLNTRKKGTLPSDTIPNPKND</sequence>
<accession>A0AAF0QPM3</accession>
<evidence type="ECO:0000256" key="1">
    <source>
        <dbReference type="SAM" id="MobiDB-lite"/>
    </source>
</evidence>
<evidence type="ECO:0000313" key="2">
    <source>
        <dbReference type="EMBL" id="WMV24975.1"/>
    </source>
</evidence>
<dbReference type="EMBL" id="CP133615">
    <property type="protein sequence ID" value="WMV24975.1"/>
    <property type="molecule type" value="Genomic_DNA"/>
</dbReference>
<reference evidence="2" key="1">
    <citation type="submission" date="2023-08" db="EMBL/GenBank/DDBJ databases">
        <title>A de novo genome assembly of Solanum verrucosum Schlechtendal, a Mexican diploid species geographically isolated from the other diploid A-genome species in potato relatives.</title>
        <authorList>
            <person name="Hosaka K."/>
        </authorList>
    </citation>
    <scope>NUCLEOTIDE SEQUENCE</scope>
    <source>
        <tissue evidence="2">Young leaves</tissue>
    </source>
</reference>
<evidence type="ECO:0000313" key="3">
    <source>
        <dbReference type="Proteomes" id="UP001234989"/>
    </source>
</evidence>
<dbReference type="AlphaFoldDB" id="A0AAF0QPM3"/>
<protein>
    <submittedName>
        <fullName evidence="2">Uncharacterized protein</fullName>
    </submittedName>
</protein>
<dbReference type="Proteomes" id="UP001234989">
    <property type="component" value="Chromosome 4"/>
</dbReference>
<keyword evidence="3" id="KW-1185">Reference proteome</keyword>